<sequence>MFVNNSSTHHLEKCRGEISTCRRWRLKLYREAFTGTSLVDWLLGVGLARDRIEAVQYAGHLLEGRVIRHVEHLYHYIIFMIKDCYIRFQHQATN</sequence>
<keyword evidence="3" id="KW-1185">Reference proteome</keyword>
<dbReference type="InterPro" id="IPR036390">
    <property type="entry name" value="WH_DNA-bd_sf"/>
</dbReference>
<protein>
    <recommendedName>
        <fullName evidence="1">DEP domain-containing protein</fullName>
    </recommendedName>
</protein>
<dbReference type="AlphaFoldDB" id="A0AAD8E8I9"/>
<proteinExistence type="predicted"/>
<dbReference type="InterPro" id="IPR036388">
    <property type="entry name" value="WH-like_DNA-bd_sf"/>
</dbReference>
<dbReference type="Proteomes" id="UP001233999">
    <property type="component" value="Unassembled WGS sequence"/>
</dbReference>
<dbReference type="Pfam" id="PF00610">
    <property type="entry name" value="DEP"/>
    <property type="match status" value="1"/>
</dbReference>
<feature type="domain" description="DEP" evidence="1">
    <location>
        <begin position="22"/>
        <end position="90"/>
    </location>
</feature>
<reference evidence="2" key="2">
    <citation type="submission" date="2023-05" db="EMBL/GenBank/DDBJ databases">
        <authorList>
            <person name="Fouks B."/>
        </authorList>
    </citation>
    <scope>NUCLEOTIDE SEQUENCE</scope>
    <source>
        <strain evidence="2">Stay&amp;Tobe</strain>
        <tissue evidence="2">Testes</tissue>
    </source>
</reference>
<dbReference type="EMBL" id="JASPKZ010008114">
    <property type="protein sequence ID" value="KAJ9580871.1"/>
    <property type="molecule type" value="Genomic_DNA"/>
</dbReference>
<organism evidence="2 3">
    <name type="scientific">Diploptera punctata</name>
    <name type="common">Pacific beetle cockroach</name>
    <dbReference type="NCBI Taxonomy" id="6984"/>
    <lineage>
        <taxon>Eukaryota</taxon>
        <taxon>Metazoa</taxon>
        <taxon>Ecdysozoa</taxon>
        <taxon>Arthropoda</taxon>
        <taxon>Hexapoda</taxon>
        <taxon>Insecta</taxon>
        <taxon>Pterygota</taxon>
        <taxon>Neoptera</taxon>
        <taxon>Polyneoptera</taxon>
        <taxon>Dictyoptera</taxon>
        <taxon>Blattodea</taxon>
        <taxon>Blaberoidea</taxon>
        <taxon>Blaberidae</taxon>
        <taxon>Diplopterinae</taxon>
        <taxon>Diploptera</taxon>
    </lineage>
</organism>
<reference evidence="2" key="1">
    <citation type="journal article" date="2023" name="IScience">
        <title>Live-bearing cockroach genome reveals convergent evolutionary mechanisms linked to viviparity in insects and beyond.</title>
        <authorList>
            <person name="Fouks B."/>
            <person name="Harrison M.C."/>
            <person name="Mikhailova A.A."/>
            <person name="Marchal E."/>
            <person name="English S."/>
            <person name="Carruthers M."/>
            <person name="Jennings E.C."/>
            <person name="Chiamaka E.L."/>
            <person name="Frigard R.A."/>
            <person name="Pippel M."/>
            <person name="Attardo G.M."/>
            <person name="Benoit J.B."/>
            <person name="Bornberg-Bauer E."/>
            <person name="Tobe S.S."/>
        </authorList>
    </citation>
    <scope>NUCLEOTIDE SEQUENCE</scope>
    <source>
        <strain evidence="2">Stay&amp;Tobe</strain>
    </source>
</reference>
<dbReference type="InterPro" id="IPR000591">
    <property type="entry name" value="DEP_dom"/>
</dbReference>
<dbReference type="PROSITE" id="PS50186">
    <property type="entry name" value="DEP"/>
    <property type="match status" value="1"/>
</dbReference>
<dbReference type="SUPFAM" id="SSF46785">
    <property type="entry name" value="Winged helix' DNA-binding domain"/>
    <property type="match status" value="1"/>
</dbReference>
<accession>A0AAD8E8I9</accession>
<dbReference type="GO" id="GO:0035556">
    <property type="term" value="P:intracellular signal transduction"/>
    <property type="evidence" value="ECO:0007669"/>
    <property type="project" value="InterPro"/>
</dbReference>
<dbReference type="Gene3D" id="1.10.10.10">
    <property type="entry name" value="Winged helix-like DNA-binding domain superfamily/Winged helix DNA-binding domain"/>
    <property type="match status" value="1"/>
</dbReference>
<evidence type="ECO:0000313" key="3">
    <source>
        <dbReference type="Proteomes" id="UP001233999"/>
    </source>
</evidence>
<evidence type="ECO:0000313" key="2">
    <source>
        <dbReference type="EMBL" id="KAJ9580871.1"/>
    </source>
</evidence>
<evidence type="ECO:0000259" key="1">
    <source>
        <dbReference type="PROSITE" id="PS50186"/>
    </source>
</evidence>
<gene>
    <name evidence="2" type="ORF">L9F63_023952</name>
</gene>
<comment type="caution">
    <text evidence="2">The sequence shown here is derived from an EMBL/GenBank/DDBJ whole genome shotgun (WGS) entry which is preliminary data.</text>
</comment>
<name>A0AAD8E8I9_DIPPU</name>
<dbReference type="SMART" id="SM00049">
    <property type="entry name" value="DEP"/>
    <property type="match status" value="1"/>
</dbReference>